<dbReference type="AlphaFoldDB" id="A0A918DBW0"/>
<sequence length="100" mass="11169">MTSAAIRLQATGTLLMENDRAIVWRYDFDPGAETGWHVHGHEYIITTLTDCSFRLELADGEVREAFVPAGSAYSRPKGTEHNVINASDQPMSFIEVELKD</sequence>
<accession>A0A918DBW0</accession>
<dbReference type="CDD" id="cd06982">
    <property type="entry name" value="cupin_BauB-like"/>
    <property type="match status" value="1"/>
</dbReference>
<evidence type="ECO:0000313" key="2">
    <source>
        <dbReference type="EMBL" id="GGO24313.1"/>
    </source>
</evidence>
<proteinExistence type="predicted"/>
<dbReference type="Gene3D" id="2.60.120.10">
    <property type="entry name" value="Jelly Rolls"/>
    <property type="match status" value="1"/>
</dbReference>
<feature type="domain" description="Cupin type-2" evidence="1">
    <location>
        <begin position="25"/>
        <end position="96"/>
    </location>
</feature>
<dbReference type="Proteomes" id="UP000598196">
    <property type="component" value="Unassembled WGS sequence"/>
</dbReference>
<gene>
    <name evidence="2" type="ORF">GCM10010991_02570</name>
</gene>
<dbReference type="InterPro" id="IPR014710">
    <property type="entry name" value="RmlC-like_jellyroll"/>
</dbReference>
<protein>
    <submittedName>
        <fullName evidence="2">Cupin</fullName>
    </submittedName>
</protein>
<dbReference type="Pfam" id="PF07883">
    <property type="entry name" value="Cupin_2"/>
    <property type="match status" value="1"/>
</dbReference>
<dbReference type="OrthoDB" id="9800684at2"/>
<keyword evidence="3" id="KW-1185">Reference proteome</keyword>
<dbReference type="InterPro" id="IPR011051">
    <property type="entry name" value="RmlC_Cupin_sf"/>
</dbReference>
<name>A0A918DBW0_9RHOB</name>
<evidence type="ECO:0000313" key="3">
    <source>
        <dbReference type="Proteomes" id="UP000598196"/>
    </source>
</evidence>
<evidence type="ECO:0000259" key="1">
    <source>
        <dbReference type="Pfam" id="PF07883"/>
    </source>
</evidence>
<dbReference type="EMBL" id="BMLP01000001">
    <property type="protein sequence ID" value="GGO24313.1"/>
    <property type="molecule type" value="Genomic_DNA"/>
</dbReference>
<reference evidence="2 3" key="1">
    <citation type="journal article" date="2014" name="Int. J. Syst. Evol. Microbiol.">
        <title>Complete genome sequence of Corynebacterium casei LMG S-19264T (=DSM 44701T), isolated from a smear-ripened cheese.</title>
        <authorList>
            <consortium name="US DOE Joint Genome Institute (JGI-PGF)"/>
            <person name="Walter F."/>
            <person name="Albersmeier A."/>
            <person name="Kalinowski J."/>
            <person name="Ruckert C."/>
        </authorList>
    </citation>
    <scope>NUCLEOTIDE SEQUENCE [LARGE SCALE GENOMIC DNA]</scope>
    <source>
        <strain evidence="2 3">CGMCC 1.7029</strain>
    </source>
</reference>
<organism evidence="2 3">
    <name type="scientific">Gemmobacter aquaticus</name>
    <dbReference type="NCBI Taxonomy" id="490185"/>
    <lineage>
        <taxon>Bacteria</taxon>
        <taxon>Pseudomonadati</taxon>
        <taxon>Pseudomonadota</taxon>
        <taxon>Alphaproteobacteria</taxon>
        <taxon>Rhodobacterales</taxon>
        <taxon>Paracoccaceae</taxon>
        <taxon>Gemmobacter</taxon>
    </lineage>
</organism>
<comment type="caution">
    <text evidence="2">The sequence shown here is derived from an EMBL/GenBank/DDBJ whole genome shotgun (WGS) entry which is preliminary data.</text>
</comment>
<dbReference type="InterPro" id="IPR013096">
    <property type="entry name" value="Cupin_2"/>
</dbReference>
<dbReference type="SUPFAM" id="SSF51182">
    <property type="entry name" value="RmlC-like cupins"/>
    <property type="match status" value="1"/>
</dbReference>